<proteinExistence type="predicted"/>
<name>A0ABW3XV94_9ACTN</name>
<keyword evidence="2" id="KW-1185">Reference proteome</keyword>
<sequence>MTTPADQAAFYPDVLAEGSLAAVLQAAADVDGLSVPVAVSESNPLYGATVASSVPYRNRLTVSAYTWKRWWSIRGEESCQGMELIGGDTDDLAQIVRAAQAWHGGTELAGIRRTAPFVHLTGRFEVPDHDPAQLAESEWQHLRTRAAEADAPEFQALIEAAYREPALRALYPFTSMWTLRFSTCTRPGLADLGLFLDAHRGGRYTLSKSLLDGEILGEAAKAEELASVAVRHLPSHLGPVTSGASAP</sequence>
<reference evidence="2" key="1">
    <citation type="journal article" date="2019" name="Int. J. Syst. Evol. Microbiol.">
        <title>The Global Catalogue of Microorganisms (GCM) 10K type strain sequencing project: providing services to taxonomists for standard genome sequencing and annotation.</title>
        <authorList>
            <consortium name="The Broad Institute Genomics Platform"/>
            <consortium name="The Broad Institute Genome Sequencing Center for Infectious Disease"/>
            <person name="Wu L."/>
            <person name="Ma J."/>
        </authorList>
    </citation>
    <scope>NUCLEOTIDE SEQUENCE [LARGE SCALE GENOMIC DNA]</scope>
    <source>
        <strain evidence="2">CGMCC 4.7020</strain>
    </source>
</reference>
<dbReference type="Pfam" id="PF19692">
    <property type="entry name" value="DUF6193"/>
    <property type="match status" value="1"/>
</dbReference>
<accession>A0ABW3XV94</accession>
<dbReference type="RefSeq" id="WP_381232876.1">
    <property type="nucleotide sequence ID" value="NZ_JBHSKH010000007.1"/>
</dbReference>
<evidence type="ECO:0000313" key="1">
    <source>
        <dbReference type="EMBL" id="MFD1313497.1"/>
    </source>
</evidence>
<organism evidence="1 2">
    <name type="scientific">Streptomyces kaempferi</name>
    <dbReference type="NCBI Taxonomy" id="333725"/>
    <lineage>
        <taxon>Bacteria</taxon>
        <taxon>Bacillati</taxon>
        <taxon>Actinomycetota</taxon>
        <taxon>Actinomycetes</taxon>
        <taxon>Kitasatosporales</taxon>
        <taxon>Streptomycetaceae</taxon>
        <taxon>Streptomyces</taxon>
    </lineage>
</organism>
<dbReference type="EMBL" id="JBHTMM010000205">
    <property type="protein sequence ID" value="MFD1313497.1"/>
    <property type="molecule type" value="Genomic_DNA"/>
</dbReference>
<comment type="caution">
    <text evidence="1">The sequence shown here is derived from an EMBL/GenBank/DDBJ whole genome shotgun (WGS) entry which is preliminary data.</text>
</comment>
<dbReference type="Proteomes" id="UP001597058">
    <property type="component" value="Unassembled WGS sequence"/>
</dbReference>
<dbReference type="InterPro" id="IPR045682">
    <property type="entry name" value="DUF6193"/>
</dbReference>
<gene>
    <name evidence="1" type="ORF">ACFQ5X_48355</name>
</gene>
<evidence type="ECO:0000313" key="2">
    <source>
        <dbReference type="Proteomes" id="UP001597058"/>
    </source>
</evidence>
<protein>
    <submittedName>
        <fullName evidence="1">DUF6193 family natural product biosynthesis protein</fullName>
    </submittedName>
</protein>